<proteinExistence type="predicted"/>
<comment type="caution">
    <text evidence="3">The sequence shown here is derived from an EMBL/GenBank/DDBJ whole genome shotgun (WGS) entry which is preliminary data.</text>
</comment>
<dbReference type="Gene3D" id="1.10.510.10">
    <property type="entry name" value="Transferase(Phosphotransferase) domain 1"/>
    <property type="match status" value="1"/>
</dbReference>
<evidence type="ECO:0000313" key="3">
    <source>
        <dbReference type="EMBL" id="GMI35331.1"/>
    </source>
</evidence>
<reference evidence="4" key="1">
    <citation type="journal article" date="2023" name="Commun. Biol.">
        <title>Genome analysis of Parmales, the sister group of diatoms, reveals the evolutionary specialization of diatoms from phago-mixotrophs to photoautotrophs.</title>
        <authorList>
            <person name="Ban H."/>
            <person name="Sato S."/>
            <person name="Yoshikawa S."/>
            <person name="Yamada K."/>
            <person name="Nakamura Y."/>
            <person name="Ichinomiya M."/>
            <person name="Sato N."/>
            <person name="Blanc-Mathieu R."/>
            <person name="Endo H."/>
            <person name="Kuwata A."/>
            <person name="Ogata H."/>
        </authorList>
    </citation>
    <scope>NUCLEOTIDE SEQUENCE [LARGE SCALE GENOMIC DNA]</scope>
</reference>
<evidence type="ECO:0000259" key="2">
    <source>
        <dbReference type="PROSITE" id="PS50011"/>
    </source>
</evidence>
<dbReference type="GO" id="GO:0004672">
    <property type="term" value="F:protein kinase activity"/>
    <property type="evidence" value="ECO:0007669"/>
    <property type="project" value="InterPro"/>
</dbReference>
<protein>
    <recommendedName>
        <fullName evidence="2">Protein kinase domain-containing protein</fullName>
    </recommendedName>
</protein>
<dbReference type="PANTHER" id="PTHR43173:SF12">
    <property type="entry name" value="PROTEIN KINASE SUPERFAMILY PROTEIN"/>
    <property type="match status" value="1"/>
</dbReference>
<dbReference type="SUPFAM" id="SSF56112">
    <property type="entry name" value="Protein kinase-like (PK-like)"/>
    <property type="match status" value="1"/>
</dbReference>
<dbReference type="AlphaFoldDB" id="A0A9W7G7W4"/>
<dbReference type="Pfam" id="PF03109">
    <property type="entry name" value="ABC1"/>
    <property type="match status" value="1"/>
</dbReference>
<sequence>MSQNAIIQDTTTVPTRQEEDEISFPAPLTPIDRALRAGKFWSAAVPVIFNYYATYTKLNVLERVNPLVGRDCLSDEECSVIWNDLHSSGAEVLSETINDLKGFYVKTGQIIASRQDLFPREYTEKLKGLTDMLDPMDVGLVKKVIQSELCVKGEKFDDIFETFDPLPLGAASVAQVHRAVLTKKMGGGVVAVKVQRPGIEQKLLGDIKNLIQLAKPLRNIESIPVDYYVVFKELESQLADEFDFVAEAAAMDRIYSHLIVDPVTKMKRELPLRMPRPVSKLVTKRVLVMDYLEGVPLSRAGEEMEKRGIKPGSPESILFGRRLLRSLTDVFARCILESGFFHADPHPGNIFVLSDGSIGLIDFGQVKQISGRAKNTLAKVMVALDDRKSDTNPEDLEKIGNLALELGVELREDAKPEGPAAVAMWLFDGSVKELPGGYAYGELDPNSPVKELKSFPQDLVLVGRSTVLLKGLSSRLGIPWSLSKEWAPTARAVLENKLGTGGMGDTKFRDIVVVAKEWMKGKLGRGAARLPKIIRGPLAKAIVKLRGFN</sequence>
<feature type="domain" description="Protein kinase" evidence="2">
    <location>
        <begin position="162"/>
        <end position="519"/>
    </location>
</feature>
<dbReference type="EMBL" id="BRYA01000053">
    <property type="protein sequence ID" value="GMI35331.1"/>
    <property type="molecule type" value="Genomic_DNA"/>
</dbReference>
<dbReference type="PROSITE" id="PS50011">
    <property type="entry name" value="PROTEIN_KINASE_DOM"/>
    <property type="match status" value="1"/>
</dbReference>
<keyword evidence="4" id="KW-1185">Reference proteome</keyword>
<dbReference type="Proteomes" id="UP001165065">
    <property type="component" value="Unassembled WGS sequence"/>
</dbReference>
<evidence type="ECO:0000313" key="4">
    <source>
        <dbReference type="Proteomes" id="UP001165065"/>
    </source>
</evidence>
<evidence type="ECO:0000256" key="1">
    <source>
        <dbReference type="SAM" id="MobiDB-lite"/>
    </source>
</evidence>
<gene>
    <name evidence="3" type="ORF">TrCOL_g3791</name>
</gene>
<dbReference type="InterPro" id="IPR004147">
    <property type="entry name" value="ABC1_dom"/>
</dbReference>
<dbReference type="GO" id="GO:0005524">
    <property type="term" value="F:ATP binding"/>
    <property type="evidence" value="ECO:0007669"/>
    <property type="project" value="InterPro"/>
</dbReference>
<dbReference type="PANTHER" id="PTHR43173">
    <property type="entry name" value="ABC1 FAMILY PROTEIN"/>
    <property type="match status" value="1"/>
</dbReference>
<accession>A0A9W7G7W4</accession>
<feature type="compositionally biased region" description="Polar residues" evidence="1">
    <location>
        <begin position="1"/>
        <end position="15"/>
    </location>
</feature>
<dbReference type="Gene3D" id="3.30.200.20">
    <property type="entry name" value="Phosphorylase Kinase, domain 1"/>
    <property type="match status" value="1"/>
</dbReference>
<dbReference type="InterPro" id="IPR051130">
    <property type="entry name" value="Mito_struct-func_regulator"/>
</dbReference>
<dbReference type="CDD" id="cd05121">
    <property type="entry name" value="ABC1_ADCK3-like"/>
    <property type="match status" value="1"/>
</dbReference>
<organism evidence="3 4">
    <name type="scientific">Triparma columacea</name>
    <dbReference type="NCBI Taxonomy" id="722753"/>
    <lineage>
        <taxon>Eukaryota</taxon>
        <taxon>Sar</taxon>
        <taxon>Stramenopiles</taxon>
        <taxon>Ochrophyta</taxon>
        <taxon>Bolidophyceae</taxon>
        <taxon>Parmales</taxon>
        <taxon>Triparmaceae</taxon>
        <taxon>Triparma</taxon>
    </lineage>
</organism>
<name>A0A9W7G7W4_9STRA</name>
<dbReference type="InterPro" id="IPR011009">
    <property type="entry name" value="Kinase-like_dom_sf"/>
</dbReference>
<dbReference type="InterPro" id="IPR000719">
    <property type="entry name" value="Prot_kinase_dom"/>
</dbReference>
<feature type="region of interest" description="Disordered" evidence="1">
    <location>
        <begin position="1"/>
        <end position="20"/>
    </location>
</feature>
<dbReference type="OrthoDB" id="427480at2759"/>